<keyword evidence="3" id="KW-1185">Reference proteome</keyword>
<feature type="non-terminal residue" evidence="2">
    <location>
        <position position="95"/>
    </location>
</feature>
<protein>
    <submittedName>
        <fullName evidence="2">Uncharacterized protein</fullName>
    </submittedName>
</protein>
<evidence type="ECO:0000256" key="1">
    <source>
        <dbReference type="SAM" id="MobiDB-lite"/>
    </source>
</evidence>
<sequence length="95" mass="10059">MQQTRVLRSGKEYCPWLLGANALSACQSAAFNFAGLMYEAVVRELAEDSADSRPMDDAADYTAEDGVSRGDDALDDDTDGGDGALDDDTDNGDDA</sequence>
<accession>A0A166IMV0</accession>
<evidence type="ECO:0000313" key="3">
    <source>
        <dbReference type="Proteomes" id="UP000076532"/>
    </source>
</evidence>
<name>A0A166IMV0_9AGAM</name>
<feature type="compositionally biased region" description="Acidic residues" evidence="1">
    <location>
        <begin position="73"/>
        <end position="95"/>
    </location>
</feature>
<dbReference type="PROSITE" id="PS51257">
    <property type="entry name" value="PROKAR_LIPOPROTEIN"/>
    <property type="match status" value="1"/>
</dbReference>
<gene>
    <name evidence="2" type="ORF">FIBSPDRAFT_954851</name>
</gene>
<reference evidence="2 3" key="1">
    <citation type="journal article" date="2016" name="Mol. Biol. Evol.">
        <title>Comparative Genomics of Early-Diverging Mushroom-Forming Fungi Provides Insights into the Origins of Lignocellulose Decay Capabilities.</title>
        <authorList>
            <person name="Nagy L.G."/>
            <person name="Riley R."/>
            <person name="Tritt A."/>
            <person name="Adam C."/>
            <person name="Daum C."/>
            <person name="Floudas D."/>
            <person name="Sun H."/>
            <person name="Yadav J.S."/>
            <person name="Pangilinan J."/>
            <person name="Larsson K.H."/>
            <person name="Matsuura K."/>
            <person name="Barry K."/>
            <person name="Labutti K."/>
            <person name="Kuo R."/>
            <person name="Ohm R.A."/>
            <person name="Bhattacharya S.S."/>
            <person name="Shirouzu T."/>
            <person name="Yoshinaga Y."/>
            <person name="Martin F.M."/>
            <person name="Grigoriev I.V."/>
            <person name="Hibbett D.S."/>
        </authorList>
    </citation>
    <scope>NUCLEOTIDE SEQUENCE [LARGE SCALE GENOMIC DNA]</scope>
    <source>
        <strain evidence="2 3">CBS 109695</strain>
    </source>
</reference>
<feature type="region of interest" description="Disordered" evidence="1">
    <location>
        <begin position="48"/>
        <end position="95"/>
    </location>
</feature>
<proteinExistence type="predicted"/>
<dbReference type="Proteomes" id="UP000076532">
    <property type="component" value="Unassembled WGS sequence"/>
</dbReference>
<organism evidence="2 3">
    <name type="scientific">Athelia psychrophila</name>
    <dbReference type="NCBI Taxonomy" id="1759441"/>
    <lineage>
        <taxon>Eukaryota</taxon>
        <taxon>Fungi</taxon>
        <taxon>Dikarya</taxon>
        <taxon>Basidiomycota</taxon>
        <taxon>Agaricomycotina</taxon>
        <taxon>Agaricomycetes</taxon>
        <taxon>Agaricomycetidae</taxon>
        <taxon>Atheliales</taxon>
        <taxon>Atheliaceae</taxon>
        <taxon>Athelia</taxon>
    </lineage>
</organism>
<dbReference type="EMBL" id="KV417558">
    <property type="protein sequence ID" value="KZP20001.1"/>
    <property type="molecule type" value="Genomic_DNA"/>
</dbReference>
<evidence type="ECO:0000313" key="2">
    <source>
        <dbReference type="EMBL" id="KZP20001.1"/>
    </source>
</evidence>
<dbReference type="AlphaFoldDB" id="A0A166IMV0"/>